<reference evidence="7 8" key="1">
    <citation type="submission" date="2020-08" db="EMBL/GenBank/DDBJ databases">
        <title>Functional genomics of gut bacteria from endangered species of beetles.</title>
        <authorList>
            <person name="Carlos-Shanley C."/>
        </authorList>
    </citation>
    <scope>NUCLEOTIDE SEQUENCE [LARGE SCALE GENOMIC DNA]</scope>
    <source>
        <strain evidence="7 8">S00124</strain>
    </source>
</reference>
<proteinExistence type="inferred from homology"/>
<accession>A0ABR6RJJ5</accession>
<evidence type="ECO:0000313" key="7">
    <source>
        <dbReference type="EMBL" id="MBB6579331.1"/>
    </source>
</evidence>
<dbReference type="SUPFAM" id="SSF52540">
    <property type="entry name" value="P-loop containing nucleoside triphosphate hydrolases"/>
    <property type="match status" value="1"/>
</dbReference>
<feature type="region of interest" description="Disordered" evidence="5">
    <location>
        <begin position="462"/>
        <end position="494"/>
    </location>
</feature>
<evidence type="ECO:0000256" key="2">
    <source>
        <dbReference type="ARBA" id="ARBA00022801"/>
    </source>
</evidence>
<dbReference type="PROSITE" id="PS51193">
    <property type="entry name" value="HELICASE_ATP_BIND_2"/>
    <property type="match status" value="1"/>
</dbReference>
<gene>
    <name evidence="7" type="ORF">HNP33_003443</name>
</gene>
<evidence type="ECO:0000256" key="3">
    <source>
        <dbReference type="ARBA" id="ARBA00022840"/>
    </source>
</evidence>
<dbReference type="Pfam" id="PF00270">
    <property type="entry name" value="DEAD"/>
    <property type="match status" value="1"/>
</dbReference>
<organism evidence="7 8">
    <name type="scientific">Comamonas odontotermitis</name>
    <dbReference type="NCBI Taxonomy" id="379895"/>
    <lineage>
        <taxon>Bacteria</taxon>
        <taxon>Pseudomonadati</taxon>
        <taxon>Pseudomonadota</taxon>
        <taxon>Betaproteobacteria</taxon>
        <taxon>Burkholderiales</taxon>
        <taxon>Comamonadaceae</taxon>
        <taxon>Comamonas</taxon>
    </lineage>
</organism>
<dbReference type="SMART" id="SM00491">
    <property type="entry name" value="HELICc2"/>
    <property type="match status" value="1"/>
</dbReference>
<keyword evidence="3" id="KW-0067">ATP-binding</keyword>
<keyword evidence="8" id="KW-1185">Reference proteome</keyword>
<dbReference type="EC" id="3.6.4.12" evidence="7"/>
<dbReference type="InterPro" id="IPR011545">
    <property type="entry name" value="DEAD/DEAH_box_helicase_dom"/>
</dbReference>
<dbReference type="InterPro" id="IPR027417">
    <property type="entry name" value="P-loop_NTPase"/>
</dbReference>
<feature type="compositionally biased region" description="Low complexity" evidence="5">
    <location>
        <begin position="472"/>
        <end position="494"/>
    </location>
</feature>
<feature type="domain" description="Helicase ATP-binding" evidence="6">
    <location>
        <begin position="13"/>
        <end position="279"/>
    </location>
</feature>
<dbReference type="InterPro" id="IPR045028">
    <property type="entry name" value="DinG/Rad3-like"/>
</dbReference>
<dbReference type="PANTHER" id="PTHR11472:SF34">
    <property type="entry name" value="REGULATOR OF TELOMERE ELONGATION HELICASE 1"/>
    <property type="match status" value="1"/>
</dbReference>
<evidence type="ECO:0000256" key="1">
    <source>
        <dbReference type="ARBA" id="ARBA00022741"/>
    </source>
</evidence>
<dbReference type="GO" id="GO:0003678">
    <property type="term" value="F:DNA helicase activity"/>
    <property type="evidence" value="ECO:0007669"/>
    <property type="project" value="UniProtKB-EC"/>
</dbReference>
<evidence type="ECO:0000256" key="4">
    <source>
        <dbReference type="ARBA" id="ARBA00038058"/>
    </source>
</evidence>
<comment type="similarity">
    <text evidence="4">Belongs to the helicase family. DinG subfamily.</text>
</comment>
<dbReference type="RefSeq" id="WP_184710582.1">
    <property type="nucleotide sequence ID" value="NZ_JACHKZ010000027.1"/>
</dbReference>
<keyword evidence="1" id="KW-0547">Nucleotide-binding</keyword>
<keyword evidence="7" id="KW-0347">Helicase</keyword>
<dbReference type="Gene3D" id="3.40.50.300">
    <property type="entry name" value="P-loop containing nucleotide triphosphate hydrolases"/>
    <property type="match status" value="2"/>
</dbReference>
<comment type="caution">
    <text evidence="7">The sequence shown here is derived from an EMBL/GenBank/DDBJ whole genome shotgun (WGS) entry which is preliminary data.</text>
</comment>
<dbReference type="GO" id="GO:0016787">
    <property type="term" value="F:hydrolase activity"/>
    <property type="evidence" value="ECO:0007669"/>
    <property type="project" value="UniProtKB-KW"/>
</dbReference>
<name>A0ABR6RJJ5_9BURK</name>
<keyword evidence="2 7" id="KW-0378">Hydrolase</keyword>
<dbReference type="InterPro" id="IPR006555">
    <property type="entry name" value="ATP-dep_Helicase_C"/>
</dbReference>
<dbReference type="PANTHER" id="PTHR11472">
    <property type="entry name" value="DNA REPAIR DEAD HELICASE RAD3/XP-D SUBFAMILY MEMBER"/>
    <property type="match status" value="1"/>
</dbReference>
<dbReference type="InterPro" id="IPR014013">
    <property type="entry name" value="Helic_SF1/SF2_ATP-bd_DinG/Rad3"/>
</dbReference>
<dbReference type="Pfam" id="PF13307">
    <property type="entry name" value="Helicase_C_2"/>
    <property type="match status" value="1"/>
</dbReference>
<dbReference type="EMBL" id="JACHKZ010000027">
    <property type="protein sequence ID" value="MBB6579331.1"/>
    <property type="molecule type" value="Genomic_DNA"/>
</dbReference>
<protein>
    <submittedName>
        <fullName evidence="7">ATP-dependent DNA helicase DinG</fullName>
        <ecNumber evidence="7">3.6.4.12</ecNumber>
    </submittedName>
</protein>
<dbReference type="Proteomes" id="UP000562492">
    <property type="component" value="Unassembled WGS sequence"/>
</dbReference>
<evidence type="ECO:0000259" key="6">
    <source>
        <dbReference type="PROSITE" id="PS51193"/>
    </source>
</evidence>
<sequence>MSLPPATPSPSGPLIAPPAPLQLRAQQQRMVDAILSAWEAGESIAVEAPTGTGKTYAYLMAALRQGGRFVVSTATRALQDQLVDRDLPALLGHLQMRRRVAVLKGRENYVCLHGVAQSLQTHRPADQLQALQQVARWAQGTRSGDLAELEDMRELPALMPQITASHSECLGQRCAQFTACFSNRARAQAAQADVLVINHHLYFSELRHRQMLGAANGFVPLADTVVMDEAHQLPAIGLKVLARGLNAADVQDFVQAVARQTRLHARGFAPWDALLAACSQALARWVATSQVSSTASGRAAESESAARAENTEALVYLHNRLSEMIAALQGVAGGAASLQRLVEQGNSLLAMLRQWGRPPAAGLVRWWDGPSLPHQQHLPHAGPAQARALRQGFRESPPWLWQALAALQPAVLNATWLAASPAVAESQSGGAQPRRWLFTSATLGQDDALQWFTSAMGLQGRSCSDDGAAAAPQSQQDPQQIQQQTSPQEQQTPPQVRCLRLAHALNWAAQAALVIPQSLPPADAPAPERAQALAAWLREPVTQLGGRCMVLCTSTAAMQALAEALRQALSAAPIDVQMQGEAPKRHLLAGMRGATGQGRRGQVLVGTMALWEGVDLPGDALQLLVIDKLPFPPRHDALHAARAAALQDRGEDGFLAYTLPQTAMQLRQGVGRLLRSFGDRGLVVVADARLATRSYGASLLAALPPMPQLPEEEVAQYLASVRGTAAEAGASPDIPHEKS</sequence>
<evidence type="ECO:0000256" key="5">
    <source>
        <dbReference type="SAM" id="MobiDB-lite"/>
    </source>
</evidence>
<evidence type="ECO:0000313" key="8">
    <source>
        <dbReference type="Proteomes" id="UP000562492"/>
    </source>
</evidence>